<dbReference type="Gene3D" id="3.30.700.10">
    <property type="entry name" value="Glycoprotein, Type 4 Pilin"/>
    <property type="match status" value="1"/>
</dbReference>
<feature type="domain" description="DUF1559" evidence="3">
    <location>
        <begin position="118"/>
        <end position="368"/>
    </location>
</feature>
<dbReference type="SUPFAM" id="SSF54523">
    <property type="entry name" value="Pili subunits"/>
    <property type="match status" value="1"/>
</dbReference>
<keyword evidence="5" id="KW-1185">Reference proteome</keyword>
<name>A0A5B9Q2D6_9BACT</name>
<gene>
    <name evidence="4" type="primary">pulG_1</name>
    <name evidence="4" type="ORF">Pr1d_04480</name>
</gene>
<protein>
    <submittedName>
        <fullName evidence="4">Type II secretion system protein G</fullName>
    </submittedName>
</protein>
<evidence type="ECO:0000313" key="5">
    <source>
        <dbReference type="Proteomes" id="UP000323917"/>
    </source>
</evidence>
<organism evidence="4 5">
    <name type="scientific">Bythopirellula goksoeyrii</name>
    <dbReference type="NCBI Taxonomy" id="1400387"/>
    <lineage>
        <taxon>Bacteria</taxon>
        <taxon>Pseudomonadati</taxon>
        <taxon>Planctomycetota</taxon>
        <taxon>Planctomycetia</taxon>
        <taxon>Pirellulales</taxon>
        <taxon>Lacipirellulaceae</taxon>
        <taxon>Bythopirellula</taxon>
    </lineage>
</organism>
<feature type="region of interest" description="Disordered" evidence="1">
    <location>
        <begin position="291"/>
        <end position="311"/>
    </location>
</feature>
<feature type="transmembrane region" description="Helical" evidence="2">
    <location>
        <begin position="91"/>
        <end position="117"/>
    </location>
</feature>
<proteinExistence type="predicted"/>
<dbReference type="NCBIfam" id="TIGR02532">
    <property type="entry name" value="IV_pilin_GFxxxE"/>
    <property type="match status" value="1"/>
</dbReference>
<dbReference type="InterPro" id="IPR027558">
    <property type="entry name" value="Pre_pil_HX9DG_C"/>
</dbReference>
<dbReference type="Pfam" id="PF07963">
    <property type="entry name" value="N_methyl"/>
    <property type="match status" value="1"/>
</dbReference>
<reference evidence="4 5" key="1">
    <citation type="submission" date="2019-08" db="EMBL/GenBank/DDBJ databases">
        <title>Deep-cultivation of Planctomycetes and their phenomic and genomic characterization uncovers novel biology.</title>
        <authorList>
            <person name="Wiegand S."/>
            <person name="Jogler M."/>
            <person name="Boedeker C."/>
            <person name="Pinto D."/>
            <person name="Vollmers J."/>
            <person name="Rivas-Marin E."/>
            <person name="Kohn T."/>
            <person name="Peeters S.H."/>
            <person name="Heuer A."/>
            <person name="Rast P."/>
            <person name="Oberbeckmann S."/>
            <person name="Bunk B."/>
            <person name="Jeske O."/>
            <person name="Meyerdierks A."/>
            <person name="Storesund J.E."/>
            <person name="Kallscheuer N."/>
            <person name="Luecker S."/>
            <person name="Lage O.M."/>
            <person name="Pohl T."/>
            <person name="Merkel B.J."/>
            <person name="Hornburger P."/>
            <person name="Mueller R.-W."/>
            <person name="Bruemmer F."/>
            <person name="Labrenz M."/>
            <person name="Spormann A.M."/>
            <person name="Op den Camp H."/>
            <person name="Overmann J."/>
            <person name="Amann R."/>
            <person name="Jetten M.S.M."/>
            <person name="Mascher T."/>
            <person name="Medema M.H."/>
            <person name="Devos D.P."/>
            <person name="Kaster A.-K."/>
            <person name="Ovreas L."/>
            <person name="Rohde M."/>
            <person name="Galperin M.Y."/>
            <person name="Jogler C."/>
        </authorList>
    </citation>
    <scope>NUCLEOTIDE SEQUENCE [LARGE SCALE GENOMIC DNA]</scope>
    <source>
        <strain evidence="4 5">Pr1d</strain>
    </source>
</reference>
<keyword evidence="2" id="KW-0812">Transmembrane</keyword>
<dbReference type="Proteomes" id="UP000323917">
    <property type="component" value="Chromosome"/>
</dbReference>
<dbReference type="AlphaFoldDB" id="A0A5B9Q2D6"/>
<dbReference type="InterPro" id="IPR012902">
    <property type="entry name" value="N_methyl_site"/>
</dbReference>
<dbReference type="PANTHER" id="PTHR30093:SF2">
    <property type="entry name" value="TYPE II SECRETION SYSTEM PROTEIN H"/>
    <property type="match status" value="1"/>
</dbReference>
<dbReference type="PANTHER" id="PTHR30093">
    <property type="entry name" value="GENERAL SECRETION PATHWAY PROTEIN G"/>
    <property type="match status" value="1"/>
</dbReference>
<keyword evidence="2" id="KW-0472">Membrane</keyword>
<dbReference type="KEGG" id="bgok:Pr1d_04480"/>
<evidence type="ECO:0000259" key="3">
    <source>
        <dbReference type="Pfam" id="PF07596"/>
    </source>
</evidence>
<dbReference type="Pfam" id="PF07596">
    <property type="entry name" value="SBP_bac_10"/>
    <property type="match status" value="1"/>
</dbReference>
<dbReference type="EMBL" id="CP042913">
    <property type="protein sequence ID" value="QEG33187.1"/>
    <property type="molecule type" value="Genomic_DNA"/>
</dbReference>
<dbReference type="InterPro" id="IPR011453">
    <property type="entry name" value="DUF1559"/>
</dbReference>
<dbReference type="InterPro" id="IPR045584">
    <property type="entry name" value="Pilin-like"/>
</dbReference>
<keyword evidence="2" id="KW-1133">Transmembrane helix</keyword>
<dbReference type="OrthoDB" id="255848at2"/>
<evidence type="ECO:0000313" key="4">
    <source>
        <dbReference type="EMBL" id="QEG33187.1"/>
    </source>
</evidence>
<sequence length="387" mass="42478">MNRIVSPEINVVQLHDFNQNVGACLDLQNKKRSLGNSRESTAILNCLNRNLEVSLPHYLKRIYLPFQPSGFSKLASIIPEVSIMYRRSSRLFGFTLVELLVVIAIIGVLVALLLPAIQAARESARRNQCTNNLKQIALATQMYHDTQKQFPAGRIGTDEFTTSWAFQLLHYLEGGNIYQTWKRNVPPFDVENSLAMRTPVETYTCPSRRTPAADRDFVDGSVPALLAKGVGAGGDYAANAGRDTVEYGVDNQQKPLPSIDETVAGPIFTFSRVGDRQVQDGLSNTIAEGERHIPPEQENPPGGIQQLGQGDTAFFSGDIPHTILRSSKEGIAEGPQDYSRTKFGSEHSGISQFAFLDGHVKAIANTIDIITFQLMTSIGDGQVISSE</sequence>
<evidence type="ECO:0000256" key="1">
    <source>
        <dbReference type="SAM" id="MobiDB-lite"/>
    </source>
</evidence>
<evidence type="ECO:0000256" key="2">
    <source>
        <dbReference type="SAM" id="Phobius"/>
    </source>
</evidence>
<accession>A0A5B9Q2D6</accession>
<dbReference type="NCBIfam" id="TIGR04294">
    <property type="entry name" value="pre_pil_HX9DG"/>
    <property type="match status" value="1"/>
</dbReference>